<sequence length="195" mass="21113">MSQERFTSLPLQSARVHEVCGPSALSFAAIALSAAQGSALWVSKNRSREELYPVGLSSLLDPTHLLLARPGSQADGLAVAEEALRNEALSFVVIEITQPLDLREGRRLQLAARAGNTTGLCIIPEGMGSNAAETRWHVSPVFDPEREDSTLMHWSIIKNKKGTNGAWNVRWDPQTRRLHVVSPVGERPGSKGASG</sequence>
<dbReference type="Gene3D" id="3.40.50.300">
    <property type="entry name" value="P-loop containing nucleotide triphosphate hydrolases"/>
    <property type="match status" value="1"/>
</dbReference>
<dbReference type="Proteomes" id="UP000705379">
    <property type="component" value="Unassembled WGS sequence"/>
</dbReference>
<dbReference type="InterPro" id="IPR027417">
    <property type="entry name" value="P-loop_NTPase"/>
</dbReference>
<gene>
    <name evidence="1" type="ORF">DYI23_03230</name>
</gene>
<dbReference type="EMBL" id="QTKU01000001">
    <property type="protein sequence ID" value="MBS8259223.1"/>
    <property type="molecule type" value="Genomic_DNA"/>
</dbReference>
<dbReference type="SUPFAM" id="SSF52540">
    <property type="entry name" value="P-loop containing nucleoside triphosphate hydrolases"/>
    <property type="match status" value="1"/>
</dbReference>
<dbReference type="RefSeq" id="WP_213214879.1">
    <property type="nucleotide sequence ID" value="NZ_QTKU01000001.1"/>
</dbReference>
<reference evidence="1" key="2">
    <citation type="journal article" date="2021" name="Microorganisms">
        <title>Bacterial Dimethylsulfoniopropionate Biosynthesis in the East China Sea.</title>
        <authorList>
            <person name="Liu J."/>
            <person name="Zhang Y."/>
            <person name="Liu J."/>
            <person name="Zhong H."/>
            <person name="Williams B.T."/>
            <person name="Zheng Y."/>
            <person name="Curson A.R.J."/>
            <person name="Sun C."/>
            <person name="Sun H."/>
            <person name="Song D."/>
            <person name="Wagner Mackenzie B."/>
            <person name="Bermejo Martinez A."/>
            <person name="Todd J.D."/>
            <person name="Zhang X.H."/>
        </authorList>
    </citation>
    <scope>NUCLEOTIDE SEQUENCE</scope>
    <source>
        <strain evidence="1">AESS21</strain>
    </source>
</reference>
<reference evidence="1" key="1">
    <citation type="submission" date="2018-08" db="EMBL/GenBank/DDBJ databases">
        <authorList>
            <person name="Jin W."/>
            <person name="Wang H."/>
            <person name="Yang Y."/>
            <person name="Li M."/>
            <person name="Liu J."/>
        </authorList>
    </citation>
    <scope>NUCLEOTIDE SEQUENCE</scope>
    <source>
        <strain evidence="1">AESS21</strain>
    </source>
</reference>
<evidence type="ECO:0000313" key="2">
    <source>
        <dbReference type="Proteomes" id="UP000705379"/>
    </source>
</evidence>
<accession>A0A944GQJ6</accession>
<comment type="caution">
    <text evidence="1">The sequence shown here is derived from an EMBL/GenBank/DDBJ whole genome shotgun (WGS) entry which is preliminary data.</text>
</comment>
<proteinExistence type="predicted"/>
<name>A0A944GQJ6_9HYPH</name>
<protein>
    <recommendedName>
        <fullName evidence="3">Protein ImuA</fullName>
    </recommendedName>
</protein>
<organism evidence="1 2">
    <name type="scientific">Roseibium polysiphoniae</name>
    <dbReference type="NCBI Taxonomy" id="2571221"/>
    <lineage>
        <taxon>Bacteria</taxon>
        <taxon>Pseudomonadati</taxon>
        <taxon>Pseudomonadota</taxon>
        <taxon>Alphaproteobacteria</taxon>
        <taxon>Hyphomicrobiales</taxon>
        <taxon>Stappiaceae</taxon>
        <taxon>Roseibium</taxon>
    </lineage>
</organism>
<evidence type="ECO:0000313" key="1">
    <source>
        <dbReference type="EMBL" id="MBS8259223.1"/>
    </source>
</evidence>
<dbReference type="AlphaFoldDB" id="A0A944GQJ6"/>
<evidence type="ECO:0008006" key="3">
    <source>
        <dbReference type="Google" id="ProtNLM"/>
    </source>
</evidence>